<dbReference type="Proteomes" id="UP001500668">
    <property type="component" value="Unassembled WGS sequence"/>
</dbReference>
<evidence type="ECO:0000256" key="1">
    <source>
        <dbReference type="SAM" id="MobiDB-lite"/>
    </source>
</evidence>
<proteinExistence type="predicted"/>
<sequence length="62" mass="6830">MRPVAGLQLRHGALPMGADGEGAEKHPLVRRRVDEEARQFVERQLPHLYEEGGRTAAEALGV</sequence>
<dbReference type="EMBL" id="BAAACA010000009">
    <property type="protein sequence ID" value="GAA0587017.1"/>
    <property type="molecule type" value="Genomic_DNA"/>
</dbReference>
<feature type="region of interest" description="Disordered" evidence="1">
    <location>
        <begin position="1"/>
        <end position="26"/>
    </location>
</feature>
<name>A0ABN1FBA6_9ACTN</name>
<protein>
    <submittedName>
        <fullName evidence="2">Uncharacterized protein</fullName>
    </submittedName>
</protein>
<comment type="caution">
    <text evidence="2">The sequence shown here is derived from an EMBL/GenBank/DDBJ whole genome shotgun (WGS) entry which is preliminary data.</text>
</comment>
<evidence type="ECO:0000313" key="2">
    <source>
        <dbReference type="EMBL" id="GAA0587017.1"/>
    </source>
</evidence>
<keyword evidence="3" id="KW-1185">Reference proteome</keyword>
<reference evidence="2 3" key="1">
    <citation type="journal article" date="2019" name="Int. J. Syst. Evol. Microbiol.">
        <title>The Global Catalogue of Microorganisms (GCM) 10K type strain sequencing project: providing services to taxonomists for standard genome sequencing and annotation.</title>
        <authorList>
            <consortium name="The Broad Institute Genomics Platform"/>
            <consortium name="The Broad Institute Genome Sequencing Center for Infectious Disease"/>
            <person name="Wu L."/>
            <person name="Ma J."/>
        </authorList>
    </citation>
    <scope>NUCLEOTIDE SEQUENCE [LARGE SCALE GENOMIC DNA]</scope>
    <source>
        <strain evidence="2 3">JCM 5067</strain>
    </source>
</reference>
<evidence type="ECO:0000313" key="3">
    <source>
        <dbReference type="Proteomes" id="UP001500668"/>
    </source>
</evidence>
<accession>A0ABN1FBA6</accession>
<gene>
    <name evidence="2" type="ORF">GCM10010394_15110</name>
</gene>
<organism evidence="2 3">
    <name type="scientific">Streptomyces crystallinus</name>
    <dbReference type="NCBI Taxonomy" id="68191"/>
    <lineage>
        <taxon>Bacteria</taxon>
        <taxon>Bacillati</taxon>
        <taxon>Actinomycetota</taxon>
        <taxon>Actinomycetes</taxon>
        <taxon>Kitasatosporales</taxon>
        <taxon>Streptomycetaceae</taxon>
        <taxon>Streptomyces</taxon>
    </lineage>
</organism>